<dbReference type="EMBL" id="QQTP01000001">
    <property type="protein sequence ID" value="RDJ29928.1"/>
    <property type="molecule type" value="Genomic_DNA"/>
</dbReference>
<proteinExistence type="inferred from homology"/>
<dbReference type="InterPro" id="IPR045621">
    <property type="entry name" value="BPD_transp_1_N"/>
</dbReference>
<feature type="transmembrane region" description="Helical" evidence="7">
    <location>
        <begin position="227"/>
        <end position="253"/>
    </location>
</feature>
<dbReference type="OrthoDB" id="9805855at2"/>
<comment type="subcellular location">
    <subcellularLocation>
        <location evidence="1 7">Cell membrane</location>
        <topology evidence="1 7">Multi-pass membrane protein</topology>
    </subcellularLocation>
</comment>
<evidence type="ECO:0000256" key="3">
    <source>
        <dbReference type="ARBA" id="ARBA00022475"/>
    </source>
</evidence>
<gene>
    <name evidence="9" type="ORF">DWE98_04240</name>
</gene>
<evidence type="ECO:0000256" key="6">
    <source>
        <dbReference type="ARBA" id="ARBA00023136"/>
    </source>
</evidence>
<keyword evidence="10" id="KW-1185">Reference proteome</keyword>
<dbReference type="CDD" id="cd06261">
    <property type="entry name" value="TM_PBP2"/>
    <property type="match status" value="1"/>
</dbReference>
<comment type="similarity">
    <text evidence="7">Belongs to the binding-protein-dependent transport system permease family.</text>
</comment>
<dbReference type="RefSeq" id="WP_114828038.1">
    <property type="nucleotide sequence ID" value="NZ_QQTO01000019.1"/>
</dbReference>
<dbReference type="Gene3D" id="1.10.3720.10">
    <property type="entry name" value="MetI-like"/>
    <property type="match status" value="1"/>
</dbReference>
<organism evidence="9 10">
    <name type="scientific">Bosea caraganae</name>
    <dbReference type="NCBI Taxonomy" id="2763117"/>
    <lineage>
        <taxon>Bacteria</taxon>
        <taxon>Pseudomonadati</taxon>
        <taxon>Pseudomonadota</taxon>
        <taxon>Alphaproteobacteria</taxon>
        <taxon>Hyphomicrobiales</taxon>
        <taxon>Boseaceae</taxon>
        <taxon>Bosea</taxon>
    </lineage>
</organism>
<reference evidence="10" key="1">
    <citation type="submission" date="2018-07" db="EMBL/GenBank/DDBJ databases">
        <authorList>
            <person name="Safronova V.I."/>
            <person name="Chirak E.R."/>
            <person name="Sazanova A.L."/>
        </authorList>
    </citation>
    <scope>NUCLEOTIDE SEQUENCE [LARGE SCALE GENOMIC DNA]</scope>
    <source>
        <strain evidence="10">RCAM04685</strain>
    </source>
</reference>
<feature type="transmembrane region" description="Helical" evidence="7">
    <location>
        <begin position="99"/>
        <end position="123"/>
    </location>
</feature>
<dbReference type="AlphaFoldDB" id="A0A370LDH7"/>
<keyword evidence="4 7" id="KW-0812">Transmembrane</keyword>
<evidence type="ECO:0000313" key="10">
    <source>
        <dbReference type="Proteomes" id="UP000255207"/>
    </source>
</evidence>
<dbReference type="InterPro" id="IPR000515">
    <property type="entry name" value="MetI-like"/>
</dbReference>
<evidence type="ECO:0000259" key="8">
    <source>
        <dbReference type="PROSITE" id="PS50928"/>
    </source>
</evidence>
<dbReference type="SUPFAM" id="SSF161098">
    <property type="entry name" value="MetI-like"/>
    <property type="match status" value="1"/>
</dbReference>
<keyword evidence="6 7" id="KW-0472">Membrane</keyword>
<dbReference type="GO" id="GO:0071916">
    <property type="term" value="F:dipeptide transmembrane transporter activity"/>
    <property type="evidence" value="ECO:0007669"/>
    <property type="project" value="TreeGrafter"/>
</dbReference>
<dbReference type="Proteomes" id="UP000255207">
    <property type="component" value="Unassembled WGS sequence"/>
</dbReference>
<evidence type="ECO:0000256" key="5">
    <source>
        <dbReference type="ARBA" id="ARBA00022989"/>
    </source>
</evidence>
<dbReference type="Pfam" id="PF00528">
    <property type="entry name" value="BPD_transp_1"/>
    <property type="match status" value="1"/>
</dbReference>
<comment type="caution">
    <text evidence="9">The sequence shown here is derived from an EMBL/GenBank/DDBJ whole genome shotgun (WGS) entry which is preliminary data.</text>
</comment>
<feature type="domain" description="ABC transmembrane type-1" evidence="8">
    <location>
        <begin position="95"/>
        <end position="292"/>
    </location>
</feature>
<dbReference type="GO" id="GO:0005886">
    <property type="term" value="C:plasma membrane"/>
    <property type="evidence" value="ECO:0007669"/>
    <property type="project" value="UniProtKB-SubCell"/>
</dbReference>
<keyword evidence="3" id="KW-1003">Cell membrane</keyword>
<protein>
    <submittedName>
        <fullName evidence="9">ABC transporter permease</fullName>
    </submittedName>
</protein>
<dbReference type="PANTHER" id="PTHR43163">
    <property type="entry name" value="DIPEPTIDE TRANSPORT SYSTEM PERMEASE PROTEIN DPPB-RELATED"/>
    <property type="match status" value="1"/>
</dbReference>
<evidence type="ECO:0000313" key="9">
    <source>
        <dbReference type="EMBL" id="RDJ29928.1"/>
    </source>
</evidence>
<keyword evidence="2 7" id="KW-0813">Transport</keyword>
<feature type="transmembrane region" description="Helical" evidence="7">
    <location>
        <begin position="273"/>
        <end position="296"/>
    </location>
</feature>
<evidence type="ECO:0000256" key="2">
    <source>
        <dbReference type="ARBA" id="ARBA00022448"/>
    </source>
</evidence>
<dbReference type="InterPro" id="IPR035906">
    <property type="entry name" value="MetI-like_sf"/>
</dbReference>
<keyword evidence="5 7" id="KW-1133">Transmembrane helix</keyword>
<name>A0A370LDH7_9HYPH</name>
<dbReference type="PROSITE" id="PS50928">
    <property type="entry name" value="ABC_TM1"/>
    <property type="match status" value="1"/>
</dbReference>
<feature type="transmembrane region" description="Helical" evidence="7">
    <location>
        <begin position="135"/>
        <end position="161"/>
    </location>
</feature>
<evidence type="ECO:0000256" key="7">
    <source>
        <dbReference type="RuleBase" id="RU363032"/>
    </source>
</evidence>
<feature type="transmembrane region" description="Helical" evidence="7">
    <location>
        <begin position="12"/>
        <end position="30"/>
    </location>
</feature>
<accession>A0A370LDH7</accession>
<feature type="transmembrane region" description="Helical" evidence="7">
    <location>
        <begin position="173"/>
        <end position="192"/>
    </location>
</feature>
<evidence type="ECO:0000256" key="1">
    <source>
        <dbReference type="ARBA" id="ARBA00004651"/>
    </source>
</evidence>
<evidence type="ECO:0000256" key="4">
    <source>
        <dbReference type="ARBA" id="ARBA00022692"/>
    </source>
</evidence>
<dbReference type="PANTHER" id="PTHR43163:SF6">
    <property type="entry name" value="DIPEPTIDE TRANSPORT SYSTEM PERMEASE PROTEIN DPPB-RELATED"/>
    <property type="match status" value="1"/>
</dbReference>
<dbReference type="Pfam" id="PF19300">
    <property type="entry name" value="BPD_transp_1_N"/>
    <property type="match status" value="1"/>
</dbReference>
<sequence>MLVFLARRLMQLVPVVLGVSLIVFLMIHVIPGDPAQLIAGPEATPADIEVVRTSLGLDRSLPVQYLTFLGKAVTGDFGQSFRTGRPVIEEIGARYWNTLALGCVAMVFGTVLGLAIGVVTAVYRGTWIDNAVLGVSLLGISAPSFFLGILLMLLFSVSLQWLPLTGMGSWQNFIMPGLTLGIPNAAVIARMARTSLLEVLQQDYVRTAQAKGLAGPVVVLRHALRNALISVVTVVGLQMGYLLGGAVVTETVFAWPGIGRLLIQSISSRDFPVVQASVLILALTFVMITLMTDVLYRLVDPRIEIK</sequence>